<accession>A0A7X1G3F7</accession>
<feature type="region of interest" description="Disordered" evidence="1">
    <location>
        <begin position="35"/>
        <end position="54"/>
    </location>
</feature>
<protein>
    <submittedName>
        <fullName evidence="2">Uncharacterized protein</fullName>
    </submittedName>
</protein>
<dbReference type="EMBL" id="JACMYH010000001">
    <property type="protein sequence ID" value="MBC2677703.1"/>
    <property type="molecule type" value="Genomic_DNA"/>
</dbReference>
<gene>
    <name evidence="2" type="ORF">H7993_04785</name>
</gene>
<evidence type="ECO:0000256" key="1">
    <source>
        <dbReference type="SAM" id="MobiDB-lite"/>
    </source>
</evidence>
<proteinExistence type="predicted"/>
<dbReference type="AlphaFoldDB" id="A0A7X1G3F7"/>
<evidence type="ECO:0000313" key="2">
    <source>
        <dbReference type="EMBL" id="MBC2677703.1"/>
    </source>
</evidence>
<keyword evidence="3" id="KW-1185">Reference proteome</keyword>
<name>A0A7X1G3F7_9PSED</name>
<evidence type="ECO:0000313" key="3">
    <source>
        <dbReference type="Proteomes" id="UP000546173"/>
    </source>
</evidence>
<organism evidence="2 3">
    <name type="scientific">Pseudomonas baltica</name>
    <dbReference type="NCBI Taxonomy" id="2762576"/>
    <lineage>
        <taxon>Bacteria</taxon>
        <taxon>Pseudomonadati</taxon>
        <taxon>Pseudomonadota</taxon>
        <taxon>Gammaproteobacteria</taxon>
        <taxon>Pseudomonadales</taxon>
        <taxon>Pseudomonadaceae</taxon>
        <taxon>Pseudomonas</taxon>
    </lineage>
</organism>
<sequence>MSTTTPAASTSSADAAIEKMTAAFDSAIEKSAKVTEITTEKKSELDAAKQRPQN</sequence>
<dbReference type="Proteomes" id="UP000546173">
    <property type="component" value="Unassembled WGS sequence"/>
</dbReference>
<reference evidence="2 3" key="1">
    <citation type="submission" date="2020-08" db="EMBL/GenBank/DDBJ databases">
        <title>Pseudomonas sp. nov.</title>
        <authorList>
            <person name="Gieschler S."/>
            <person name="Fiedler G."/>
            <person name="Brinks E."/>
            <person name="Boehnlein C."/>
            <person name="Franz C.M.A.P."/>
            <person name="Kabisch J."/>
        </authorList>
    </citation>
    <scope>NUCLEOTIDE SEQUENCE [LARGE SCALE GENOMIC DNA]</scope>
    <source>
        <strain evidence="2 3">MBT-2</strain>
    </source>
</reference>
<comment type="caution">
    <text evidence="2">The sequence shown here is derived from an EMBL/GenBank/DDBJ whole genome shotgun (WGS) entry which is preliminary data.</text>
</comment>
<dbReference type="RefSeq" id="WP_167335519.1">
    <property type="nucleotide sequence ID" value="NZ_JACMYH010000001.1"/>
</dbReference>